<dbReference type="Gene3D" id="3.40.630.30">
    <property type="match status" value="1"/>
</dbReference>
<dbReference type="PANTHER" id="PTHR43877:SF2">
    <property type="entry name" value="AMINOALKYLPHOSPHONATE N-ACETYLTRANSFERASE-RELATED"/>
    <property type="match status" value="1"/>
</dbReference>
<dbReference type="PANTHER" id="PTHR43877">
    <property type="entry name" value="AMINOALKYLPHOSPHONATE N-ACETYLTRANSFERASE-RELATED-RELATED"/>
    <property type="match status" value="1"/>
</dbReference>
<name>A0ABP4Z1M7_9MICO</name>
<organism evidence="4 5">
    <name type="scientific">Agromyces salentinus</name>
    <dbReference type="NCBI Taxonomy" id="269421"/>
    <lineage>
        <taxon>Bacteria</taxon>
        <taxon>Bacillati</taxon>
        <taxon>Actinomycetota</taxon>
        <taxon>Actinomycetes</taxon>
        <taxon>Micrococcales</taxon>
        <taxon>Microbacteriaceae</taxon>
        <taxon>Agromyces</taxon>
    </lineage>
</organism>
<evidence type="ECO:0000256" key="2">
    <source>
        <dbReference type="ARBA" id="ARBA00023315"/>
    </source>
</evidence>
<sequence>MSAAEHLTGADAAADAAHIRPFVRADAEAVVALWRESGLVVPWNDPHLDIERKLAVQPELFLVAEADGVPVGTAMAGFDGHRGWVNYLAVTPERRGGGLGALLMAEAERLLAERGCPKLNLQVRSSNAAVIEFYRRLGYQVDEVTSLGKRLIPDLPVVEAQAPRPDRDPDTLKP</sequence>
<accession>A0ABP4Z1M7</accession>
<protein>
    <submittedName>
        <fullName evidence="4">GNAT family acetyltransferase</fullName>
    </submittedName>
</protein>
<reference evidence="5" key="1">
    <citation type="journal article" date="2019" name="Int. J. Syst. Evol. Microbiol.">
        <title>The Global Catalogue of Microorganisms (GCM) 10K type strain sequencing project: providing services to taxonomists for standard genome sequencing and annotation.</title>
        <authorList>
            <consortium name="The Broad Institute Genomics Platform"/>
            <consortium name="The Broad Institute Genome Sequencing Center for Infectious Disease"/>
            <person name="Wu L."/>
            <person name="Ma J."/>
        </authorList>
    </citation>
    <scope>NUCLEOTIDE SEQUENCE [LARGE SCALE GENOMIC DNA]</scope>
    <source>
        <strain evidence="5">JCM 14323</strain>
    </source>
</reference>
<keyword evidence="1" id="KW-0808">Transferase</keyword>
<dbReference type="InterPro" id="IPR016181">
    <property type="entry name" value="Acyl_CoA_acyltransferase"/>
</dbReference>
<evidence type="ECO:0000313" key="5">
    <source>
        <dbReference type="Proteomes" id="UP001501746"/>
    </source>
</evidence>
<keyword evidence="5" id="KW-1185">Reference proteome</keyword>
<dbReference type="EMBL" id="BAAANK010000004">
    <property type="protein sequence ID" value="GAA1833009.1"/>
    <property type="molecule type" value="Genomic_DNA"/>
</dbReference>
<keyword evidence="2" id="KW-0012">Acyltransferase</keyword>
<dbReference type="SUPFAM" id="SSF55729">
    <property type="entry name" value="Acyl-CoA N-acyltransferases (Nat)"/>
    <property type="match status" value="1"/>
</dbReference>
<gene>
    <name evidence="4" type="ORF">GCM10009750_16550</name>
</gene>
<dbReference type="Pfam" id="PF00583">
    <property type="entry name" value="Acetyltransf_1"/>
    <property type="match status" value="1"/>
</dbReference>
<evidence type="ECO:0000256" key="1">
    <source>
        <dbReference type="ARBA" id="ARBA00022679"/>
    </source>
</evidence>
<dbReference type="CDD" id="cd04301">
    <property type="entry name" value="NAT_SF"/>
    <property type="match status" value="1"/>
</dbReference>
<proteinExistence type="predicted"/>
<dbReference type="NCBIfam" id="NF002959">
    <property type="entry name" value="PRK03624.1"/>
    <property type="match status" value="1"/>
</dbReference>
<dbReference type="InterPro" id="IPR000182">
    <property type="entry name" value="GNAT_dom"/>
</dbReference>
<dbReference type="RefSeq" id="WP_246205624.1">
    <property type="nucleotide sequence ID" value="NZ_BAAANK010000004.1"/>
</dbReference>
<evidence type="ECO:0000259" key="3">
    <source>
        <dbReference type="PROSITE" id="PS51186"/>
    </source>
</evidence>
<dbReference type="Proteomes" id="UP001501746">
    <property type="component" value="Unassembled WGS sequence"/>
</dbReference>
<comment type="caution">
    <text evidence="4">The sequence shown here is derived from an EMBL/GenBank/DDBJ whole genome shotgun (WGS) entry which is preliminary data.</text>
</comment>
<dbReference type="InterPro" id="IPR050832">
    <property type="entry name" value="Bact_Acetyltransf"/>
</dbReference>
<evidence type="ECO:0000313" key="4">
    <source>
        <dbReference type="EMBL" id="GAA1833009.1"/>
    </source>
</evidence>
<feature type="domain" description="N-acetyltransferase" evidence="3">
    <location>
        <begin position="17"/>
        <end position="165"/>
    </location>
</feature>
<dbReference type="PROSITE" id="PS51186">
    <property type="entry name" value="GNAT"/>
    <property type="match status" value="1"/>
</dbReference>